<keyword evidence="2" id="KW-1185">Reference proteome</keyword>
<dbReference type="KEGG" id="ble:BleG1_3985"/>
<dbReference type="eggNOG" id="ENOG50313RY">
    <property type="taxonomic scope" value="Bacteria"/>
</dbReference>
<dbReference type="InterPro" id="IPR023430">
    <property type="entry name" value="Pept_HybD-like_dom_sf"/>
</dbReference>
<dbReference type="NCBIfam" id="TIGR02841">
    <property type="entry name" value="spore_YyaC"/>
    <property type="match status" value="1"/>
</dbReference>
<organism evidence="1 2">
    <name type="scientific">Shouchella lehensis G1</name>
    <dbReference type="NCBI Taxonomy" id="1246626"/>
    <lineage>
        <taxon>Bacteria</taxon>
        <taxon>Bacillati</taxon>
        <taxon>Bacillota</taxon>
        <taxon>Bacilli</taxon>
        <taxon>Bacillales</taxon>
        <taxon>Bacillaceae</taxon>
        <taxon>Shouchella</taxon>
    </lineage>
</organism>
<gene>
    <name evidence="1" type="ORF">BleG1_3985</name>
</gene>
<protein>
    <recommendedName>
        <fullName evidence="3">Sporulation protein YyaC</fullName>
    </recommendedName>
</protein>
<dbReference type="Proteomes" id="UP000027142">
    <property type="component" value="Chromosome"/>
</dbReference>
<dbReference type="SUPFAM" id="SSF53163">
    <property type="entry name" value="HybD-like"/>
    <property type="match status" value="1"/>
</dbReference>
<dbReference type="Pfam" id="PF06866">
    <property type="entry name" value="DUF1256"/>
    <property type="match status" value="1"/>
</dbReference>
<name>A0A060M250_9BACI</name>
<dbReference type="RefSeq" id="WP_038484712.1">
    <property type="nucleotide sequence ID" value="NZ_CP003923.1"/>
</dbReference>
<reference evidence="1 2" key="1">
    <citation type="journal article" date="2014" name="Gene">
        <title>A comparative genomic analysis of the alkalitolerant soil bacterium Bacillus lehensis G1.</title>
        <authorList>
            <person name="Noor Y.M."/>
            <person name="Samsulrizal N.H."/>
            <person name="Jema'on N.A."/>
            <person name="Low K.O."/>
            <person name="Ramli A.N."/>
            <person name="Alias N.I."/>
            <person name="Damis S.I."/>
            <person name="Fuzi S.F."/>
            <person name="Isa M.N."/>
            <person name="Murad A.M."/>
            <person name="Raih M.F."/>
            <person name="Bakar F.D."/>
            <person name="Najimudin N."/>
            <person name="Mahadi N.M."/>
            <person name="Illias R.M."/>
        </authorList>
    </citation>
    <scope>NUCLEOTIDE SEQUENCE [LARGE SCALE GENOMIC DNA]</scope>
    <source>
        <strain evidence="1 2">G1</strain>
    </source>
</reference>
<dbReference type="HOGENOM" id="CLU_104063_1_0_9"/>
<evidence type="ECO:0000313" key="2">
    <source>
        <dbReference type="Proteomes" id="UP000027142"/>
    </source>
</evidence>
<dbReference type="InterPro" id="IPR009665">
    <property type="entry name" value="YyaC"/>
</dbReference>
<dbReference type="AlphaFoldDB" id="A0A060M250"/>
<dbReference type="PATRIC" id="fig|1246626.3.peg.3976"/>
<evidence type="ECO:0008006" key="3">
    <source>
        <dbReference type="Google" id="ProtNLM"/>
    </source>
</evidence>
<dbReference type="STRING" id="1246626.BleG1_3985"/>
<accession>A0A060M250</accession>
<proteinExistence type="predicted"/>
<sequence length="208" mass="23147">MSTNLWPFRKKVFSKRMHMDDVGFTQELGKSLLSFCRQHASKEFIVACIGTDRSTGDALGPLLGTMLQKCHLTQFTVYGTLEEPLHAVNLENRLKEIHELHPNAFLIAVDACLGRQAHVGSITLSNQSLKPGAAMGKSLPEVGDCSFTGVVNAAGLMDFHILQSTRLHEVMTMAEKLQTVFTYVDMQLKQSIKKHPSLFQKKGIFTEL</sequence>
<dbReference type="EMBL" id="CP003923">
    <property type="protein sequence ID" value="AIC96527.1"/>
    <property type="molecule type" value="Genomic_DNA"/>
</dbReference>
<evidence type="ECO:0000313" key="1">
    <source>
        <dbReference type="EMBL" id="AIC96527.1"/>
    </source>
</evidence>